<dbReference type="EMBL" id="CP017675">
    <property type="protein sequence ID" value="APB35199.1"/>
    <property type="molecule type" value="Genomic_DNA"/>
</dbReference>
<dbReference type="SUPFAM" id="SSF52490">
    <property type="entry name" value="Tubulin nucleotide-binding domain-like"/>
    <property type="match status" value="1"/>
</dbReference>
<dbReference type="Gene3D" id="3.40.50.1440">
    <property type="entry name" value="Tubulin/FtsZ, GTPase domain"/>
    <property type="match status" value="1"/>
</dbReference>
<gene>
    <name evidence="2" type="ORF">GlitD10_2855</name>
</gene>
<proteinExistence type="predicted"/>
<dbReference type="InterPro" id="IPR029024">
    <property type="entry name" value="TerB-like"/>
</dbReference>
<organism evidence="2 3">
    <name type="scientific">Gloeomargarita lithophora Alchichica-D10</name>
    <dbReference type="NCBI Taxonomy" id="1188229"/>
    <lineage>
        <taxon>Bacteria</taxon>
        <taxon>Bacillati</taxon>
        <taxon>Cyanobacteriota</taxon>
        <taxon>Cyanophyceae</taxon>
        <taxon>Gloeomargaritales</taxon>
        <taxon>Gloeomargaritaceae</taxon>
        <taxon>Gloeomargarita</taxon>
    </lineage>
</organism>
<evidence type="ECO:0000313" key="2">
    <source>
        <dbReference type="EMBL" id="APB35199.1"/>
    </source>
</evidence>
<accession>A0A1J0AH02</accession>
<evidence type="ECO:0008006" key="4">
    <source>
        <dbReference type="Google" id="ProtNLM"/>
    </source>
</evidence>
<dbReference type="Pfam" id="PF13809">
    <property type="entry name" value="Tubulin_2"/>
    <property type="match status" value="1"/>
</dbReference>
<evidence type="ECO:0000256" key="1">
    <source>
        <dbReference type="SAM" id="Coils"/>
    </source>
</evidence>
<evidence type="ECO:0000313" key="3">
    <source>
        <dbReference type="Proteomes" id="UP000180235"/>
    </source>
</evidence>
<dbReference type="InterPro" id="IPR025904">
    <property type="entry name" value="Tubulin-like"/>
</dbReference>
<sequence length="1118" mass="127361">MADYIGMTPTIIVGLGGTGKEVMVKIRRMIVETYGSLDALPIVSFLHLDTEQNAKVSEPQTVLKQDISLRPVEQVWAKVDNAKAILNRIADYEYLTDWFPPELAGTDSILAGAGQIRALGKFAFTVNYQTIKQAFANARSRIVGQEKFMLDRWGVSLDKGVNVFVVCSLSGGTGSGMVLDLAYNVRDWVPPSDLPQTCAFLVLPGAFSGLGDRVIANAYAALSELNHYSRPTTRFESQYSNNITDRISSQNAQDTPFGFCYLVGNSNDKVTLPNLESVLEMVAQNVFLDFSSGFSQYKKLVRDNIRKHWASPDPLGYPQNYITFGLASIQFPVQRVLNACASRLAVALADWWSNPTPAPTAMRDVIKTEILPNLGLAESENDHQLLDNLSVGDNMKPYSKEVADWVAVLRKRRNDLNVPFENLLRFISLEEEKYRIHFSDADTDPRRWSDYFQKMWDNLNRLIPQKTKELRDLVAQMVEDRFRGPKWTRQFLEVLLEVLLEFRTTFDQSRQKDWLARERSASQALQILLKQIDNHAKQMMLLNRKKVIDDDFNAIMQALESIYVSKVEVKARTLAAPLLDALKEETQRLINDLNNFDKNLETLRRNLAEREQVYTRETSTLTVNGILLYDPQDIEQVYQKTLTNRTETVYQSLTQDVLNGMTCRLFDLHTFEYLRQQDLYQRILNRAIDEFSTSEQLKVSVAQKFITQYPTLEQQESQLKTTFEKSEAFLRFSQEQSRLGWDDRPEKRQTLVGIQGGNKPTDPAVSALLPLLRKSTTLTDKDIRPYNDPHHVYFVREIGAFPLRLLEGMERMRTIYRTVSQMDRNPLHTHQDSQQFGDIMPASSEEIQVRENLVLGRVFQLLTASENQITGYVEIKLGYQDSATGLERNLNLGNTWKEAEDYLLADQNRRARELLNDGIQKILKQANNRETKRALYEQLMGYLQQFEQTTPGGRDNPEYQMVENAISNCVRNQRLFEPGATPTPNATVKPAVAPKVTAPVSQVLDSAVDKFTKLVEACYRGGKTPSEKELTMLDKLREKYGVTPEIAQEIIARFQPQTHDPELAGYEYGLMFRACLENDGEIGLDEQAQLLELQEELGLSDGQVATIEANIRDELGRS</sequence>
<dbReference type="InterPro" id="IPR036525">
    <property type="entry name" value="Tubulin/FtsZ_GTPase_sf"/>
</dbReference>
<dbReference type="SUPFAM" id="SSF158682">
    <property type="entry name" value="TerB-like"/>
    <property type="match status" value="1"/>
</dbReference>
<name>A0A1J0AH02_9CYAN</name>
<keyword evidence="3" id="KW-1185">Reference proteome</keyword>
<dbReference type="AlphaFoldDB" id="A0A1J0AH02"/>
<dbReference type="Proteomes" id="UP000180235">
    <property type="component" value="Chromosome"/>
</dbReference>
<reference evidence="2 3" key="1">
    <citation type="submission" date="2016-10" db="EMBL/GenBank/DDBJ databases">
        <title>Description of Gloeomargarita lithophora gen. nov., sp. nov., a thylakoid-bearing basal-branching cyanobacterium with intracellular carbonates, and proposal for Gloeomargaritales ord. nov.</title>
        <authorList>
            <person name="Moreira D."/>
            <person name="Tavera R."/>
            <person name="Benzerara K."/>
            <person name="Skouri-Panet F."/>
            <person name="Couradeau E."/>
            <person name="Gerard E."/>
            <person name="Loussert C."/>
            <person name="Novelo E."/>
            <person name="Zivanovic Y."/>
            <person name="Lopez-Garcia P."/>
        </authorList>
    </citation>
    <scope>NUCLEOTIDE SEQUENCE [LARGE SCALE GENOMIC DNA]</scope>
    <source>
        <strain evidence="2 3">D10</strain>
    </source>
</reference>
<keyword evidence="1" id="KW-0175">Coiled coil</keyword>
<dbReference type="RefSeq" id="WP_216634733.1">
    <property type="nucleotide sequence ID" value="NZ_CP017675.1"/>
</dbReference>
<dbReference type="KEGG" id="glt:GlitD10_2855"/>
<feature type="coiled-coil region" evidence="1">
    <location>
        <begin position="579"/>
        <end position="613"/>
    </location>
</feature>
<protein>
    <recommendedName>
        <fullName evidence="4">Tubulin-like protein</fullName>
    </recommendedName>
</protein>
<dbReference type="STRING" id="1188229.GlitD10_2855"/>